<reference evidence="2" key="2">
    <citation type="submission" date="2020-09" db="EMBL/GenBank/DDBJ databases">
        <authorList>
            <person name="Sun Q."/>
            <person name="Ohkuma M."/>
        </authorList>
    </citation>
    <scope>NUCLEOTIDE SEQUENCE</scope>
    <source>
        <strain evidence="2">JCM 30078</strain>
    </source>
</reference>
<keyword evidence="1" id="KW-0732">Signal</keyword>
<protein>
    <recommendedName>
        <fullName evidence="4">UrcA family protein</fullName>
    </recommendedName>
</protein>
<dbReference type="Proteomes" id="UP000635983">
    <property type="component" value="Unassembled WGS sequence"/>
</dbReference>
<sequence length="109" mass="12025">MRRFLIISICLLLSSPSYAEDTALAQAAKTIQPAVQAAANYTQKSILQTMASGDGALADGAKRAMATLEHQERMKNRGPRQTMQECIKPNSVIDDDVKECMEGLRPRTW</sequence>
<evidence type="ECO:0000313" key="3">
    <source>
        <dbReference type="Proteomes" id="UP000635983"/>
    </source>
</evidence>
<reference evidence="2" key="1">
    <citation type="journal article" date="2014" name="Int. J. Syst. Evol. Microbiol.">
        <title>Complete genome sequence of Corynebacterium casei LMG S-19264T (=DSM 44701T), isolated from a smear-ripened cheese.</title>
        <authorList>
            <consortium name="US DOE Joint Genome Institute (JGI-PGF)"/>
            <person name="Walter F."/>
            <person name="Albersmeier A."/>
            <person name="Kalinowski J."/>
            <person name="Ruckert C."/>
        </authorList>
    </citation>
    <scope>NUCLEOTIDE SEQUENCE</scope>
    <source>
        <strain evidence="2">JCM 30078</strain>
    </source>
</reference>
<dbReference type="EMBL" id="BMPO01000003">
    <property type="protein sequence ID" value="GGJ92602.1"/>
    <property type="molecule type" value="Genomic_DNA"/>
</dbReference>
<keyword evidence="3" id="KW-1185">Reference proteome</keyword>
<feature type="chain" id="PRO_5037022094" description="UrcA family protein" evidence="1">
    <location>
        <begin position="20"/>
        <end position="109"/>
    </location>
</feature>
<proteinExistence type="predicted"/>
<name>A0A917UX95_9PSED</name>
<feature type="signal peptide" evidence="1">
    <location>
        <begin position="1"/>
        <end position="19"/>
    </location>
</feature>
<dbReference type="AlphaFoldDB" id="A0A917UX95"/>
<accession>A0A917UX95</accession>
<dbReference type="RefSeq" id="WP_188982855.1">
    <property type="nucleotide sequence ID" value="NZ_BMPO01000003.1"/>
</dbReference>
<organism evidence="2 3">
    <name type="scientific">Pseudomonas matsuisoli</name>
    <dbReference type="NCBI Taxonomy" id="1515666"/>
    <lineage>
        <taxon>Bacteria</taxon>
        <taxon>Pseudomonadati</taxon>
        <taxon>Pseudomonadota</taxon>
        <taxon>Gammaproteobacteria</taxon>
        <taxon>Pseudomonadales</taxon>
        <taxon>Pseudomonadaceae</taxon>
        <taxon>Pseudomonas</taxon>
    </lineage>
</organism>
<gene>
    <name evidence="2" type="ORF">GCM10009304_18040</name>
</gene>
<evidence type="ECO:0000313" key="2">
    <source>
        <dbReference type="EMBL" id="GGJ92602.1"/>
    </source>
</evidence>
<evidence type="ECO:0000256" key="1">
    <source>
        <dbReference type="SAM" id="SignalP"/>
    </source>
</evidence>
<evidence type="ECO:0008006" key="4">
    <source>
        <dbReference type="Google" id="ProtNLM"/>
    </source>
</evidence>
<comment type="caution">
    <text evidence="2">The sequence shown here is derived from an EMBL/GenBank/DDBJ whole genome shotgun (WGS) entry which is preliminary data.</text>
</comment>